<dbReference type="GO" id="GO:0051011">
    <property type="term" value="F:microtubule minus-end binding"/>
    <property type="evidence" value="ECO:0007669"/>
    <property type="project" value="TreeGrafter"/>
</dbReference>
<evidence type="ECO:0000256" key="6">
    <source>
        <dbReference type="PROSITE-ProRule" id="PRU00841"/>
    </source>
</evidence>
<dbReference type="InterPro" id="IPR032940">
    <property type="entry name" value="CAMSAP"/>
</dbReference>
<feature type="region of interest" description="Disordered" evidence="8">
    <location>
        <begin position="353"/>
        <end position="406"/>
    </location>
</feature>
<gene>
    <name evidence="11" type="primary">CAMSAP2</name>
    <name evidence="11" type="ORF">AV530_007595</name>
</gene>
<feature type="region of interest" description="Disordered" evidence="8">
    <location>
        <begin position="1304"/>
        <end position="1350"/>
    </location>
</feature>
<feature type="region of interest" description="Disordered" evidence="8">
    <location>
        <begin position="1257"/>
        <end position="1288"/>
    </location>
</feature>
<evidence type="ECO:0000256" key="7">
    <source>
        <dbReference type="SAM" id="Coils"/>
    </source>
</evidence>
<dbReference type="Proteomes" id="UP000190648">
    <property type="component" value="Unassembled WGS sequence"/>
</dbReference>
<feature type="compositionally biased region" description="Polar residues" evidence="8">
    <location>
        <begin position="960"/>
        <end position="978"/>
    </location>
</feature>
<dbReference type="EMBL" id="LSYS01005497">
    <property type="protein sequence ID" value="OPJ77216.1"/>
    <property type="molecule type" value="Genomic_DNA"/>
</dbReference>
<organism evidence="11 12">
    <name type="scientific">Patagioenas fasciata monilis</name>
    <dbReference type="NCBI Taxonomy" id="372326"/>
    <lineage>
        <taxon>Eukaryota</taxon>
        <taxon>Metazoa</taxon>
        <taxon>Chordata</taxon>
        <taxon>Craniata</taxon>
        <taxon>Vertebrata</taxon>
        <taxon>Euteleostomi</taxon>
        <taxon>Archelosauria</taxon>
        <taxon>Archosauria</taxon>
        <taxon>Dinosauria</taxon>
        <taxon>Saurischia</taxon>
        <taxon>Theropoda</taxon>
        <taxon>Coelurosauria</taxon>
        <taxon>Aves</taxon>
        <taxon>Neognathae</taxon>
        <taxon>Neoaves</taxon>
        <taxon>Columbimorphae</taxon>
        <taxon>Columbiformes</taxon>
        <taxon>Columbidae</taxon>
        <taxon>Patagioenas</taxon>
    </lineage>
</organism>
<dbReference type="InterPro" id="IPR022613">
    <property type="entry name" value="CH_CAMSAP_2"/>
</dbReference>
<dbReference type="InterPro" id="IPR014797">
    <property type="entry name" value="CKK_CAMSAP"/>
</dbReference>
<dbReference type="Pfam" id="PF17095">
    <property type="entry name" value="CAMSAP_CC1"/>
    <property type="match status" value="1"/>
</dbReference>
<feature type="compositionally biased region" description="Polar residues" evidence="8">
    <location>
        <begin position="1304"/>
        <end position="1315"/>
    </location>
</feature>
<comment type="domain">
    <text evidence="6">The CKK domain binds microtubules.</text>
</comment>
<dbReference type="STRING" id="372326.A0A1V4JYG5"/>
<dbReference type="InterPro" id="IPR058042">
    <property type="entry name" value="CAMSAP_N"/>
</dbReference>
<sequence length="1499" mass="169481">MGDAADTKEMRKTFIVPAIKPFDHYDFSRAKIACNLAWLVAKAFGTENVPEELREPFYTDQYDQEHIKPPVVNLLLSAELYCRAGSLILKSDAAKPLLGHDAVIQALAQKGLYVTDQEKLVTERDLHKKPIQMSAHLAMIDTLMMAYTVEMVSVEKVIACTQQYSSFFQATDLPYDIEDAIMFWINKVNEHLKDIMEQEQKLKEHHSAESAGGQKSPSKWFWKLVPARYRKEQTLLKQLPCIPLVENLLKDGTDGCALAALIHFYCPDIVKLEDICLKETMSLADSLYNLQLIQEFCQEYLNQCCHFSLEDMLYAASSIKSNYMVFMAELFWWFEVVKPSFVQPRVVVHPQAEPTKDTASAHSLNANRRNYVDGPSGSDVGARLESPTYTPSQQLQTPQQPYSSVPGVIKRSTSMSYVDGYVGTWPKEKRSSLHGVSFDISFDKEKSIPVTTPNRGMTRSVSNEGLTANINRIPKHRKSLSFRPLNGEEENQDIEEEKDMIAHKDSKASQSLNINQKNANESSHYRFPNGALQNRAVLDDFGNQIETPSIEEALQIIHDTEKSPRVIQSDQITNGFFLHNQEMSILNSNIKPNQSTPDIITDTKGALSPVTDNTEVDTGIHVPSEDIPETMDEDSSLRDYTVSMDSDMEEPSKFLQDYDMRAGNHRDQLSPCPSSVSTKSQAGSSASSSSGVKMTSFAEQKFRKLNHTDSRSSGSSSQKTTPEGSELNIPHVVAWTHIPEEASVPQGRDTTQLLASEMVHLRMKLEEKRRAIEAQKKKVEAAFTKQRQKMGRTAFLNVVKKKGDGVSPLREEAAGAEDEKVFTDSNQLKEKETQKLDEQTSKTSELIKGNPENSHGKWSKSPATPMDAEKQWNLASPSEENLNEGDLLEYTKSIEKLNSSLHFLQQEMQRLSLQQEMLMQMREQQAWVISPPQPSPQKQIRDFKSSSRQIGTPSPVAPFSQESPRSTHQSPQSSNRKNASFHIKMQRTPRPNELKITPLNRTLTAPRSVDSLPRLRRFSPSQVPIQTRSFVCFGDDGEHVSEPQLKGNLLKEVKPSEEVAKEEGPKLQREPEQKLEEKEIKPIESTVSEVLSQPITETVCLTPNEDQLSQPIVPTPAPKTANLIEVSLSDLKPPEKGEVSVEKYEGESDREQFEDDQKVCCGFFFKDDQKAENDMAMKRAALLEKRLRRERETLLRKQQLEAELEHKKEETRRKTEEERQKKEDERARREFIKQEYMRRKQLKLMEDMDTVIKPRSLSIKQKKPRPKSIHRDHIESPKTPIKGPPGSQLYRVFSVSSLSLASLNTGDNESVQSGKRTPRSESVEGFLSPSRCGSRNGEKDWENASTTSSVASATEYTGPKLFKEPSAKSNKYIIQNALAHCCLAGKVNEGQKKKILEEMEKSDANNFLILFRDSGCQFRSLYTYCPDTEEINKLTGIGPKSITKKMIEGLYKYNSDRKQFSHIPAKTLSASVDAITIHSHLWQTKRPVTPKKLLPTKAS</sequence>
<feature type="domain" description="Calponin-homology (CH)" evidence="9">
    <location>
        <begin position="222"/>
        <end position="335"/>
    </location>
</feature>
<dbReference type="InterPro" id="IPR001715">
    <property type="entry name" value="CH_dom"/>
</dbReference>
<dbReference type="GO" id="GO:0031122">
    <property type="term" value="P:cytoplasmic microtubule organization"/>
    <property type="evidence" value="ECO:0007669"/>
    <property type="project" value="TreeGrafter"/>
</dbReference>
<comment type="subcellular location">
    <subcellularLocation>
        <location evidence="1">Cytoplasm</location>
        <location evidence="1">Cytoskeleton</location>
    </subcellularLocation>
</comment>
<comment type="similarity">
    <text evidence="6">Belongs to the CAMSAP1 family.</text>
</comment>
<comment type="caution">
    <text evidence="11">The sequence shown here is derived from an EMBL/GenBank/DDBJ whole genome shotgun (WGS) entry which is preliminary data.</text>
</comment>
<evidence type="ECO:0000256" key="3">
    <source>
        <dbReference type="ARBA" id="ARBA00022701"/>
    </source>
</evidence>
<evidence type="ECO:0000256" key="8">
    <source>
        <dbReference type="SAM" id="MobiDB-lite"/>
    </source>
</evidence>
<evidence type="ECO:0000256" key="1">
    <source>
        <dbReference type="ARBA" id="ARBA00004245"/>
    </source>
</evidence>
<feature type="coiled-coil region" evidence="7">
    <location>
        <begin position="887"/>
        <end position="924"/>
    </location>
</feature>
<dbReference type="InterPro" id="IPR031372">
    <property type="entry name" value="CAMSAP_CC1"/>
</dbReference>
<dbReference type="InterPro" id="IPR036872">
    <property type="entry name" value="CH_dom_sf"/>
</dbReference>
<feature type="region of interest" description="Disordered" evidence="8">
    <location>
        <begin position="607"/>
        <end position="635"/>
    </location>
</feature>
<dbReference type="Pfam" id="PF25532">
    <property type="entry name" value="CH_CAMSAP2_N"/>
    <property type="match status" value="1"/>
</dbReference>
<dbReference type="GO" id="GO:0031175">
    <property type="term" value="P:neuron projection development"/>
    <property type="evidence" value="ECO:0007669"/>
    <property type="project" value="InterPro"/>
</dbReference>
<feature type="domain" description="CKK" evidence="10">
    <location>
        <begin position="1358"/>
        <end position="1492"/>
    </location>
</feature>
<dbReference type="SMART" id="SM01051">
    <property type="entry name" value="CAMSAP_CKK"/>
    <property type="match status" value="1"/>
</dbReference>
<dbReference type="PROSITE" id="PS50021">
    <property type="entry name" value="CH"/>
    <property type="match status" value="1"/>
</dbReference>
<proteinExistence type="inferred from homology"/>
<dbReference type="InterPro" id="IPR011033">
    <property type="entry name" value="PRC_barrel-like_sf"/>
</dbReference>
<evidence type="ECO:0000313" key="12">
    <source>
        <dbReference type="Proteomes" id="UP000190648"/>
    </source>
</evidence>
<feature type="region of interest" description="Disordered" evidence="8">
    <location>
        <begin position="663"/>
        <end position="727"/>
    </location>
</feature>
<keyword evidence="5" id="KW-0206">Cytoskeleton</keyword>
<dbReference type="GO" id="GO:0005516">
    <property type="term" value="F:calmodulin binding"/>
    <property type="evidence" value="ECO:0007669"/>
    <property type="project" value="InterPro"/>
</dbReference>
<name>A0A1V4JYG5_PATFA</name>
<feature type="region of interest" description="Disordered" evidence="8">
    <location>
        <begin position="929"/>
        <end position="993"/>
    </location>
</feature>
<dbReference type="FunFam" id="3.10.20.360:FF:000001">
    <property type="entry name" value="Calmodulin-regulated spectrin-associated protein 3 isoform 2"/>
    <property type="match status" value="1"/>
</dbReference>
<feature type="region of interest" description="Disordered" evidence="8">
    <location>
        <begin position="1205"/>
        <end position="1226"/>
    </location>
</feature>
<dbReference type="SUPFAM" id="SSF47576">
    <property type="entry name" value="Calponin-homology domain, CH-domain"/>
    <property type="match status" value="1"/>
</dbReference>
<feature type="compositionally biased region" description="Basic and acidic residues" evidence="8">
    <location>
        <begin position="806"/>
        <end position="840"/>
    </location>
</feature>
<keyword evidence="2" id="KW-0963">Cytoplasm</keyword>
<dbReference type="OrthoDB" id="2125658at2759"/>
<dbReference type="GO" id="GO:0036449">
    <property type="term" value="C:microtubule minus-end"/>
    <property type="evidence" value="ECO:0007669"/>
    <property type="project" value="TreeGrafter"/>
</dbReference>
<keyword evidence="4 7" id="KW-0175">Coiled coil</keyword>
<evidence type="ECO:0000256" key="2">
    <source>
        <dbReference type="ARBA" id="ARBA00022490"/>
    </source>
</evidence>
<evidence type="ECO:0000259" key="9">
    <source>
        <dbReference type="PROSITE" id="PS50021"/>
    </source>
</evidence>
<dbReference type="PANTHER" id="PTHR21595:SF1">
    <property type="entry name" value="CALMODULIN-REGULATED SPECTRIN-ASSOCIATED PROTEIN 2"/>
    <property type="match status" value="1"/>
</dbReference>
<feature type="compositionally biased region" description="Low complexity" evidence="8">
    <location>
        <begin position="674"/>
        <end position="696"/>
    </location>
</feature>
<feature type="compositionally biased region" description="Low complexity" evidence="8">
    <location>
        <begin position="386"/>
        <end position="404"/>
    </location>
</feature>
<keyword evidence="3 6" id="KW-0493">Microtubule</keyword>
<evidence type="ECO:0000259" key="10">
    <source>
        <dbReference type="PROSITE" id="PS51508"/>
    </source>
</evidence>
<dbReference type="GO" id="GO:0030507">
    <property type="term" value="F:spectrin binding"/>
    <property type="evidence" value="ECO:0007669"/>
    <property type="project" value="InterPro"/>
</dbReference>
<accession>A0A1V4JYG5</accession>
<dbReference type="Gene3D" id="3.10.20.360">
    <property type="entry name" value="CKK domain"/>
    <property type="match status" value="1"/>
</dbReference>
<dbReference type="PROSITE" id="PS51508">
    <property type="entry name" value="CKK"/>
    <property type="match status" value="1"/>
</dbReference>
<dbReference type="Pfam" id="PF08683">
    <property type="entry name" value="CAMSAP_CKK"/>
    <property type="match status" value="1"/>
</dbReference>
<evidence type="ECO:0000256" key="5">
    <source>
        <dbReference type="ARBA" id="ARBA00023212"/>
    </source>
</evidence>
<keyword evidence="12" id="KW-1185">Reference proteome</keyword>
<feature type="region of interest" description="Disordered" evidence="8">
    <location>
        <begin position="806"/>
        <end position="865"/>
    </location>
</feature>
<dbReference type="PANTHER" id="PTHR21595">
    <property type="entry name" value="PATRONIN"/>
    <property type="match status" value="1"/>
</dbReference>
<dbReference type="Pfam" id="PF11971">
    <property type="entry name" value="CAMSAP_CH"/>
    <property type="match status" value="1"/>
</dbReference>
<protein>
    <submittedName>
        <fullName evidence="11">Calmodulin-regulated spectrin-associated protein 2 isoform A</fullName>
    </submittedName>
</protein>
<dbReference type="GO" id="GO:0007026">
    <property type="term" value="P:negative regulation of microtubule depolymerization"/>
    <property type="evidence" value="ECO:0007669"/>
    <property type="project" value="TreeGrafter"/>
</dbReference>
<feature type="coiled-coil region" evidence="7">
    <location>
        <begin position="758"/>
        <end position="785"/>
    </location>
</feature>
<dbReference type="InterPro" id="IPR038209">
    <property type="entry name" value="CKK_dom_sf"/>
</dbReference>
<feature type="compositionally biased region" description="Basic and acidic residues" evidence="8">
    <location>
        <begin position="700"/>
        <end position="710"/>
    </location>
</feature>
<evidence type="ECO:0000256" key="4">
    <source>
        <dbReference type="ARBA" id="ARBA00023054"/>
    </source>
</evidence>
<feature type="compositionally biased region" description="Polar residues" evidence="8">
    <location>
        <begin position="357"/>
        <end position="368"/>
    </location>
</feature>
<feature type="region of interest" description="Disordered" evidence="8">
    <location>
        <begin position="1056"/>
        <end position="1081"/>
    </location>
</feature>
<evidence type="ECO:0000313" key="11">
    <source>
        <dbReference type="EMBL" id="OPJ77216.1"/>
    </source>
</evidence>
<dbReference type="SUPFAM" id="SSF50346">
    <property type="entry name" value="PRC-barrel domain"/>
    <property type="match status" value="1"/>
</dbReference>
<reference evidence="11 12" key="1">
    <citation type="submission" date="2016-02" db="EMBL/GenBank/DDBJ databases">
        <title>Band-tailed pigeon sequencing and assembly.</title>
        <authorList>
            <person name="Soares A.E."/>
            <person name="Novak B.J."/>
            <person name="Rice E.S."/>
            <person name="O'Connell B."/>
            <person name="Chang D."/>
            <person name="Weber S."/>
            <person name="Shapiro B."/>
        </authorList>
    </citation>
    <scope>NUCLEOTIDE SEQUENCE [LARGE SCALE GENOMIC DNA]</scope>
    <source>
        <strain evidence="11">BTP2013</strain>
        <tissue evidence="11">Blood</tissue>
    </source>
</reference>